<dbReference type="InterPro" id="IPR018062">
    <property type="entry name" value="HTH_AraC-typ_CS"/>
</dbReference>
<dbReference type="FunFam" id="3.40.50.2300:FF:000138">
    <property type="entry name" value="Two-component system sensor histidine kinase/response regulator"/>
    <property type="match status" value="1"/>
</dbReference>
<keyword evidence="6" id="KW-0804">Transcription</keyword>
<dbReference type="InterPro" id="IPR011110">
    <property type="entry name" value="Reg_prop"/>
</dbReference>
<keyword evidence="8" id="KW-0472">Membrane</keyword>
<keyword evidence="8" id="KW-0812">Transmembrane</keyword>
<feature type="transmembrane region" description="Helical" evidence="8">
    <location>
        <begin position="765"/>
        <end position="789"/>
    </location>
</feature>
<dbReference type="Proteomes" id="UP000033047">
    <property type="component" value="Unassembled WGS sequence"/>
</dbReference>
<name>A0A0F5JQ38_9BACT</name>
<dbReference type="SUPFAM" id="SSF55874">
    <property type="entry name" value="ATPase domain of HSP90 chaperone/DNA topoisomerase II/histidine kinase"/>
    <property type="match status" value="1"/>
</dbReference>
<evidence type="ECO:0000256" key="8">
    <source>
        <dbReference type="SAM" id="Phobius"/>
    </source>
</evidence>
<feature type="domain" description="Histidine kinase" evidence="11">
    <location>
        <begin position="823"/>
        <end position="1038"/>
    </location>
</feature>
<dbReference type="Gene3D" id="3.40.50.2300">
    <property type="match status" value="1"/>
</dbReference>
<dbReference type="RefSeq" id="WP_046145014.1">
    <property type="nucleotide sequence ID" value="NZ_KQ033912.1"/>
</dbReference>
<evidence type="ECO:0000259" key="11">
    <source>
        <dbReference type="PROSITE" id="PS50109"/>
    </source>
</evidence>
<dbReference type="PROSITE" id="PS01124">
    <property type="entry name" value="HTH_ARAC_FAMILY_2"/>
    <property type="match status" value="1"/>
</dbReference>
<dbReference type="FunFam" id="1.10.287.130:FF:000045">
    <property type="entry name" value="Two-component system sensor histidine kinase/response regulator"/>
    <property type="match status" value="1"/>
</dbReference>
<organism evidence="13 14">
    <name type="scientific">Parabacteroides goldsteinii DSM 19448 = WAL 12034</name>
    <dbReference type="NCBI Taxonomy" id="927665"/>
    <lineage>
        <taxon>Bacteria</taxon>
        <taxon>Pseudomonadati</taxon>
        <taxon>Bacteroidota</taxon>
        <taxon>Bacteroidia</taxon>
        <taxon>Bacteroidales</taxon>
        <taxon>Tannerellaceae</taxon>
        <taxon>Parabacteroides</taxon>
    </lineage>
</organism>
<evidence type="ECO:0000256" key="4">
    <source>
        <dbReference type="ARBA" id="ARBA00023015"/>
    </source>
</evidence>
<proteinExistence type="predicted"/>
<dbReference type="SMART" id="SM00388">
    <property type="entry name" value="HisKA"/>
    <property type="match status" value="1"/>
</dbReference>
<keyword evidence="5" id="KW-0238">DNA-binding</keyword>
<dbReference type="SUPFAM" id="SSF63829">
    <property type="entry name" value="Calcium-dependent phosphotriesterase"/>
    <property type="match status" value="3"/>
</dbReference>
<dbReference type="CDD" id="cd00082">
    <property type="entry name" value="HisKA"/>
    <property type="match status" value="1"/>
</dbReference>
<dbReference type="GO" id="GO:0000155">
    <property type="term" value="F:phosphorelay sensor kinase activity"/>
    <property type="evidence" value="ECO:0007669"/>
    <property type="project" value="InterPro"/>
</dbReference>
<dbReference type="InterPro" id="IPR015943">
    <property type="entry name" value="WD40/YVTN_repeat-like_dom_sf"/>
</dbReference>
<dbReference type="SUPFAM" id="SSF47384">
    <property type="entry name" value="Homodimeric domain of signal transducing histidine kinase"/>
    <property type="match status" value="1"/>
</dbReference>
<dbReference type="SMART" id="SM00448">
    <property type="entry name" value="REC"/>
    <property type="match status" value="1"/>
</dbReference>
<dbReference type="PRINTS" id="PR00032">
    <property type="entry name" value="HTHARAC"/>
</dbReference>
<dbReference type="InterPro" id="IPR018060">
    <property type="entry name" value="HTH_AraC"/>
</dbReference>
<evidence type="ECO:0000256" key="7">
    <source>
        <dbReference type="PROSITE-ProRule" id="PRU00169"/>
    </source>
</evidence>
<dbReference type="SUPFAM" id="SSF52172">
    <property type="entry name" value="CheY-like"/>
    <property type="match status" value="1"/>
</dbReference>
<dbReference type="GO" id="GO:0043565">
    <property type="term" value="F:sequence-specific DNA binding"/>
    <property type="evidence" value="ECO:0007669"/>
    <property type="project" value="InterPro"/>
</dbReference>
<comment type="caution">
    <text evidence="13">The sequence shown here is derived from an EMBL/GenBank/DDBJ whole genome shotgun (WGS) entry which is preliminary data.</text>
</comment>
<evidence type="ECO:0000256" key="5">
    <source>
        <dbReference type="ARBA" id="ARBA00023125"/>
    </source>
</evidence>
<dbReference type="HOGENOM" id="CLU_000445_28_1_10"/>
<dbReference type="SUPFAM" id="SSF46689">
    <property type="entry name" value="Homeodomain-like"/>
    <property type="match status" value="1"/>
</dbReference>
<dbReference type="STRING" id="927665.HMPREF1535_00175"/>
<dbReference type="PATRIC" id="fig|927665.4.peg.173"/>
<protein>
    <recommendedName>
        <fullName evidence="2">histidine kinase</fullName>
        <ecNumber evidence="2">2.7.13.3</ecNumber>
    </recommendedName>
</protein>
<dbReference type="PROSITE" id="PS50109">
    <property type="entry name" value="HIS_KIN"/>
    <property type="match status" value="1"/>
</dbReference>
<evidence type="ECO:0000313" key="13">
    <source>
        <dbReference type="EMBL" id="KKB59903.1"/>
    </source>
</evidence>
<keyword evidence="4" id="KW-0805">Transcription regulation</keyword>
<evidence type="ECO:0000256" key="1">
    <source>
        <dbReference type="ARBA" id="ARBA00000085"/>
    </source>
</evidence>
<accession>A0A0F5JQ38</accession>
<dbReference type="InterPro" id="IPR013783">
    <property type="entry name" value="Ig-like_fold"/>
</dbReference>
<feature type="domain" description="HTH araC/xylS-type" evidence="10">
    <location>
        <begin position="1214"/>
        <end position="1313"/>
    </location>
</feature>
<dbReference type="PANTHER" id="PTHR43547:SF2">
    <property type="entry name" value="HYBRID SIGNAL TRANSDUCTION HISTIDINE KINASE C"/>
    <property type="match status" value="1"/>
</dbReference>
<dbReference type="Gene3D" id="2.130.10.10">
    <property type="entry name" value="YVTN repeat-like/Quinoprotein amine dehydrogenase"/>
    <property type="match status" value="2"/>
</dbReference>
<dbReference type="InterPro" id="IPR036097">
    <property type="entry name" value="HisK_dim/P_sf"/>
</dbReference>
<dbReference type="GO" id="GO:0003700">
    <property type="term" value="F:DNA-binding transcription factor activity"/>
    <property type="evidence" value="ECO:0007669"/>
    <property type="project" value="InterPro"/>
</dbReference>
<dbReference type="InterPro" id="IPR003661">
    <property type="entry name" value="HisK_dim/P_dom"/>
</dbReference>
<evidence type="ECO:0000256" key="3">
    <source>
        <dbReference type="ARBA" id="ARBA00022553"/>
    </source>
</evidence>
<dbReference type="Gene3D" id="3.30.565.10">
    <property type="entry name" value="Histidine kinase-like ATPase, C-terminal domain"/>
    <property type="match status" value="1"/>
</dbReference>
<dbReference type="EC" id="2.7.13.3" evidence="2"/>
<evidence type="ECO:0000259" key="12">
    <source>
        <dbReference type="PROSITE" id="PS50110"/>
    </source>
</evidence>
<keyword evidence="3 7" id="KW-0597">Phosphoprotein</keyword>
<evidence type="ECO:0000256" key="6">
    <source>
        <dbReference type="ARBA" id="ARBA00023163"/>
    </source>
</evidence>
<dbReference type="SMART" id="SM00342">
    <property type="entry name" value="HTH_ARAC"/>
    <property type="match status" value="1"/>
</dbReference>
<dbReference type="InterPro" id="IPR005467">
    <property type="entry name" value="His_kinase_dom"/>
</dbReference>
<dbReference type="Pfam" id="PF00512">
    <property type="entry name" value="HisKA"/>
    <property type="match status" value="1"/>
</dbReference>
<comment type="catalytic activity">
    <reaction evidence="1">
        <text>ATP + protein L-histidine = ADP + protein N-phospho-L-histidine.</text>
        <dbReference type="EC" id="2.7.13.3"/>
    </reaction>
</comment>
<gene>
    <name evidence="13" type="ORF">HMPREF1535_00175</name>
</gene>
<dbReference type="Pfam" id="PF00072">
    <property type="entry name" value="Response_reg"/>
    <property type="match status" value="1"/>
</dbReference>
<dbReference type="PANTHER" id="PTHR43547">
    <property type="entry name" value="TWO-COMPONENT HISTIDINE KINASE"/>
    <property type="match status" value="1"/>
</dbReference>
<keyword evidence="9" id="KW-0732">Signal</keyword>
<dbReference type="EMBL" id="AQHV01000001">
    <property type="protein sequence ID" value="KKB59903.1"/>
    <property type="molecule type" value="Genomic_DNA"/>
</dbReference>
<dbReference type="Pfam" id="PF02518">
    <property type="entry name" value="HATPase_c"/>
    <property type="match status" value="1"/>
</dbReference>
<dbReference type="InterPro" id="IPR011006">
    <property type="entry name" value="CheY-like_superfamily"/>
</dbReference>
<feature type="signal peptide" evidence="9">
    <location>
        <begin position="1"/>
        <end position="22"/>
    </location>
</feature>
<feature type="chain" id="PRO_5002490730" description="histidine kinase" evidence="9">
    <location>
        <begin position="23"/>
        <end position="1314"/>
    </location>
</feature>
<dbReference type="FunFam" id="2.60.40.10:FF:000791">
    <property type="entry name" value="Two-component system sensor histidine kinase/response regulator"/>
    <property type="match status" value="1"/>
</dbReference>
<dbReference type="InterPro" id="IPR020449">
    <property type="entry name" value="Tscrpt_reg_AraC-type_HTH"/>
</dbReference>
<feature type="modified residue" description="4-aspartylphosphate" evidence="7">
    <location>
        <position position="1115"/>
    </location>
</feature>
<evidence type="ECO:0000313" key="14">
    <source>
        <dbReference type="Proteomes" id="UP000033047"/>
    </source>
</evidence>
<reference evidence="13 14" key="1">
    <citation type="submission" date="2013-04" db="EMBL/GenBank/DDBJ databases">
        <title>The Genome Sequence of Parabacteroides goldsteinii DSM 19448.</title>
        <authorList>
            <consortium name="The Broad Institute Genomics Platform"/>
            <person name="Earl A."/>
            <person name="Ward D."/>
            <person name="Feldgarden M."/>
            <person name="Gevers D."/>
            <person name="Martens E."/>
            <person name="Sakamoto M."/>
            <person name="Benno Y."/>
            <person name="Song Y."/>
            <person name="Liu C."/>
            <person name="Lee J."/>
            <person name="Bolanos M."/>
            <person name="Vaisanen M.L."/>
            <person name="Finegold S.M."/>
            <person name="Walker B."/>
            <person name="Young S."/>
            <person name="Zeng Q."/>
            <person name="Gargeya S."/>
            <person name="Fitzgerald M."/>
            <person name="Haas B."/>
            <person name="Abouelleil A."/>
            <person name="Allen A.W."/>
            <person name="Alvarado L."/>
            <person name="Arachchi H.M."/>
            <person name="Berlin A.M."/>
            <person name="Chapman S.B."/>
            <person name="Gainer-Dewar J."/>
            <person name="Goldberg J."/>
            <person name="Griggs A."/>
            <person name="Gujja S."/>
            <person name="Hansen M."/>
            <person name="Howarth C."/>
            <person name="Imamovic A."/>
            <person name="Ireland A."/>
            <person name="Larimer J."/>
            <person name="McCowan C."/>
            <person name="Murphy C."/>
            <person name="Pearson M."/>
            <person name="Poon T.W."/>
            <person name="Priest M."/>
            <person name="Roberts A."/>
            <person name="Saif S."/>
            <person name="Shea T."/>
            <person name="Sisk P."/>
            <person name="Sykes S."/>
            <person name="Wortman J."/>
            <person name="Nusbaum C."/>
            <person name="Birren B."/>
        </authorList>
    </citation>
    <scope>NUCLEOTIDE SEQUENCE [LARGE SCALE GENOMIC DNA]</scope>
    <source>
        <strain evidence="13 14">DSM 19448</strain>
    </source>
</reference>
<dbReference type="InterPro" id="IPR036890">
    <property type="entry name" value="HATPase_C_sf"/>
</dbReference>
<sequence length="1314" mass="150687">MKKIPLLAACLFILLLCLPGYANDPHFRHYNNKQGLSHNTVYCSLQDQRGFMWFGTEDGLNRFDGHTFKIYRHNSYNPNSLPNDCIVNLFESSDEKIWIFTARGTCYYDYRTDTFHPFRLSSGQNESESFFAGTEDKDRNLWFIDYNRIVCYNPADSSSRTYPAEEFFHPAIITLTNDGKPLFSDRQSLYTYKAETDNFQKIPFLNETQISNQIALQAVCQIPDLGILGGTNQAGLLLYKYQDQRVVTIIPEIQVRAIIPYNTTIYWIASESGIYIYNTQDQTITNLRKSLTNEYAIADNAVYSLTKDREGGIWAGSFFGGISYLPKEYTRFSYFIGGKTHPQLLGNAIREITPDRYGNLWLGTEDNGVNSYNPRTGEITNYSYNNPSHPLSATNIHGLLAVENQLWVGTFNKGIDVLDIPSGKIIKHYSRENSQTNLNSNFILCFYKTRENELLVGTSNGLMIYNKQTESFSPWNNIYALIRQIYQDSRGNIWVATSNGIYHYLRKENKVEQYRSGSNKSESIGNNNTTSVFEDSKGRIWVTTVSGLSLFNEETQSFNRITTDNGLPSNIVYRIVEDDSHNFWLSTANGLVRFNPETYAMRTYTYTDGLHETQFNYSSSYQAPDGTIYMGTINGMLSFNPSQFKEDTFMPPMYITGINLPDNEENKYNLPTSSIEDTKVLKLPYNASTFTLSYVALSYTSPDAIRYAYKLEGVDKDWNYMDQNKNVTFANLSPGEYTFKVKSTNSSGLWQDNEQSLQIIITPPFWATGWAFFVYIVIICICIVLFYNYKKAKLEEKHRINQDLFESKKEKELYDAKIQFFTFITHEIRTPLTLIKAPLEKIIKSKDGNPSTRENLQIIEKNTQQLLNLSNLLLDFRKTESRGFRLNYVHTDITLWLHTILQPFLPVIEQENKTFTCDIPDESFYAFIDREAFSKIINNLLTNAIKYSDKYISLQLQRQEDRKEFIISVTNDGMLIPDSEIENVFTPFYRLKETEHQLGSGIGLSLARSLAEFHKGSLNYTQTPEGMNRFILTLPKEQEDCYLLTTGKNTEDAITESNDDQNDDKPMILIVEDQEDMRRFIARELAETYRIREAANGKEAICILKDHPVSLILSDVMMPVMDGFELCNVVKNDVNYSHIPFILLTAQHNLQSRLKGLNNGADAYMEKPFSIELLVAQVANLLKSREVLTRTYKETPSTPATSLAVSTVDDLFLRKLNAYLEEHITNDALNVEMLATEMGMSTSSLYRKVKGLSGLSPVEFIKIARLKQAVLLMKNGENRINEIAFRTGFSSPAYFSTCFQKQYGKTPTEFMKEC</sequence>
<dbReference type="Gene3D" id="1.10.10.60">
    <property type="entry name" value="Homeodomain-like"/>
    <property type="match status" value="1"/>
</dbReference>
<dbReference type="InterPro" id="IPR009057">
    <property type="entry name" value="Homeodomain-like_sf"/>
</dbReference>
<evidence type="ECO:0000256" key="2">
    <source>
        <dbReference type="ARBA" id="ARBA00012438"/>
    </source>
</evidence>
<dbReference type="PROSITE" id="PS50110">
    <property type="entry name" value="RESPONSE_REGULATORY"/>
    <property type="match status" value="1"/>
</dbReference>
<dbReference type="InterPro" id="IPR003594">
    <property type="entry name" value="HATPase_dom"/>
</dbReference>
<dbReference type="InterPro" id="IPR011123">
    <property type="entry name" value="Y_Y_Y"/>
</dbReference>
<feature type="domain" description="Response regulatory" evidence="12">
    <location>
        <begin position="1067"/>
        <end position="1182"/>
    </location>
</feature>
<dbReference type="InterPro" id="IPR001789">
    <property type="entry name" value="Sig_transdc_resp-reg_receiver"/>
</dbReference>
<evidence type="ECO:0000259" key="10">
    <source>
        <dbReference type="PROSITE" id="PS01124"/>
    </source>
</evidence>
<dbReference type="SMART" id="SM00387">
    <property type="entry name" value="HATPase_c"/>
    <property type="match status" value="1"/>
</dbReference>
<dbReference type="Pfam" id="PF07494">
    <property type="entry name" value="Reg_prop"/>
    <property type="match status" value="4"/>
</dbReference>
<dbReference type="Gene3D" id="2.60.40.10">
    <property type="entry name" value="Immunoglobulins"/>
    <property type="match status" value="1"/>
</dbReference>
<dbReference type="Pfam" id="PF12833">
    <property type="entry name" value="HTH_18"/>
    <property type="match status" value="1"/>
</dbReference>
<dbReference type="Gene3D" id="1.10.287.130">
    <property type="match status" value="1"/>
</dbReference>
<dbReference type="Pfam" id="PF07495">
    <property type="entry name" value="Y_Y_Y"/>
    <property type="match status" value="1"/>
</dbReference>
<keyword evidence="8" id="KW-1133">Transmembrane helix</keyword>
<evidence type="ECO:0000256" key="9">
    <source>
        <dbReference type="SAM" id="SignalP"/>
    </source>
</evidence>
<dbReference type="PROSITE" id="PS00041">
    <property type="entry name" value="HTH_ARAC_FAMILY_1"/>
    <property type="match status" value="1"/>
</dbReference>